<reference evidence="2 3" key="1">
    <citation type="journal article" date="2014" name="PLoS Genet.">
        <title>Phylogenetically driven sequencing of extremely halophilic archaea reveals strategies for static and dynamic osmo-response.</title>
        <authorList>
            <person name="Becker E.A."/>
            <person name="Seitzer P.M."/>
            <person name="Tritt A."/>
            <person name="Larsen D."/>
            <person name="Krusor M."/>
            <person name="Yao A.I."/>
            <person name="Wu D."/>
            <person name="Madern D."/>
            <person name="Eisen J.A."/>
            <person name="Darling A.E."/>
            <person name="Facciotti M.T."/>
        </authorList>
    </citation>
    <scope>NUCLEOTIDE SEQUENCE [LARGE SCALE GENOMIC DNA]</scope>
    <source>
        <strain evidence="2 3">JCM 12255</strain>
    </source>
</reference>
<organism evidence="2 3">
    <name type="scientific">Natronolimnohabitans innermongolicus JCM 12255</name>
    <dbReference type="NCBI Taxonomy" id="1227499"/>
    <lineage>
        <taxon>Archaea</taxon>
        <taxon>Methanobacteriati</taxon>
        <taxon>Methanobacteriota</taxon>
        <taxon>Stenosarchaea group</taxon>
        <taxon>Halobacteria</taxon>
        <taxon>Halobacteriales</taxon>
        <taxon>Natrialbaceae</taxon>
        <taxon>Natronolimnohabitans</taxon>
    </lineage>
</organism>
<feature type="region of interest" description="Disordered" evidence="1">
    <location>
        <begin position="34"/>
        <end position="79"/>
    </location>
</feature>
<feature type="compositionally biased region" description="Polar residues" evidence="1">
    <location>
        <begin position="57"/>
        <end position="79"/>
    </location>
</feature>
<gene>
    <name evidence="2" type="ORF">C493_09006</name>
</gene>
<dbReference type="Proteomes" id="UP000011602">
    <property type="component" value="Unassembled WGS sequence"/>
</dbReference>
<protein>
    <submittedName>
        <fullName evidence="2">Uncharacterized protein</fullName>
    </submittedName>
</protein>
<sequence length="93" mass="9446">MVGSLMFMGFAGTAAAADHKDDGQSNTAIVDQTQKVEQGASASSDGSVALAFGDDATANTGNSVEQTSENTQDATVDQDNTNIADSIFLDLGI</sequence>
<proteinExistence type="predicted"/>
<evidence type="ECO:0000313" key="3">
    <source>
        <dbReference type="Proteomes" id="UP000011602"/>
    </source>
</evidence>
<dbReference type="STRING" id="1227499.C493_09006"/>
<evidence type="ECO:0000313" key="2">
    <source>
        <dbReference type="EMBL" id="ELY57609.1"/>
    </source>
</evidence>
<keyword evidence="3" id="KW-1185">Reference proteome</keyword>
<name>L9X756_9EURY</name>
<accession>L9X756</accession>
<comment type="caution">
    <text evidence="2">The sequence shown here is derived from an EMBL/GenBank/DDBJ whole genome shotgun (WGS) entry which is preliminary data.</text>
</comment>
<feature type="compositionally biased region" description="Polar residues" evidence="1">
    <location>
        <begin position="34"/>
        <end position="46"/>
    </location>
</feature>
<dbReference type="EMBL" id="AOHZ01000041">
    <property type="protein sequence ID" value="ELY57609.1"/>
    <property type="molecule type" value="Genomic_DNA"/>
</dbReference>
<dbReference type="AlphaFoldDB" id="L9X756"/>
<evidence type="ECO:0000256" key="1">
    <source>
        <dbReference type="SAM" id="MobiDB-lite"/>
    </source>
</evidence>